<reference evidence="1" key="2">
    <citation type="journal article" date="2015" name="Data Brief">
        <title>Shoot transcriptome of the giant reed, Arundo donax.</title>
        <authorList>
            <person name="Barrero R.A."/>
            <person name="Guerrero F.D."/>
            <person name="Moolhuijzen P."/>
            <person name="Goolsby J.A."/>
            <person name="Tidwell J."/>
            <person name="Bellgard S.E."/>
            <person name="Bellgard M.I."/>
        </authorList>
    </citation>
    <scope>NUCLEOTIDE SEQUENCE</scope>
    <source>
        <tissue evidence="1">Shoot tissue taken approximately 20 cm above the soil surface</tissue>
    </source>
</reference>
<sequence>MLTASMATGHILQSSVEAPKYIYFLLENKLCPHLGSLILWRQRRSIIRQICLQQLKDIQRSLRREKDPFKKVRVHTSKRN</sequence>
<dbReference type="AlphaFoldDB" id="A0A0A9HHE8"/>
<evidence type="ECO:0000313" key="1">
    <source>
        <dbReference type="EMBL" id="JAE36152.1"/>
    </source>
</evidence>
<protein>
    <submittedName>
        <fullName evidence="1">Uncharacterized protein</fullName>
    </submittedName>
</protein>
<proteinExistence type="predicted"/>
<dbReference type="EMBL" id="GBRH01161744">
    <property type="protein sequence ID" value="JAE36152.1"/>
    <property type="molecule type" value="Transcribed_RNA"/>
</dbReference>
<accession>A0A0A9HHE8</accession>
<name>A0A0A9HHE8_ARUDO</name>
<organism evidence="1">
    <name type="scientific">Arundo donax</name>
    <name type="common">Giant reed</name>
    <name type="synonym">Donax arundinaceus</name>
    <dbReference type="NCBI Taxonomy" id="35708"/>
    <lineage>
        <taxon>Eukaryota</taxon>
        <taxon>Viridiplantae</taxon>
        <taxon>Streptophyta</taxon>
        <taxon>Embryophyta</taxon>
        <taxon>Tracheophyta</taxon>
        <taxon>Spermatophyta</taxon>
        <taxon>Magnoliopsida</taxon>
        <taxon>Liliopsida</taxon>
        <taxon>Poales</taxon>
        <taxon>Poaceae</taxon>
        <taxon>PACMAD clade</taxon>
        <taxon>Arundinoideae</taxon>
        <taxon>Arundineae</taxon>
        <taxon>Arundo</taxon>
    </lineage>
</organism>
<reference evidence="1" key="1">
    <citation type="submission" date="2014-09" db="EMBL/GenBank/DDBJ databases">
        <authorList>
            <person name="Magalhaes I.L.F."/>
            <person name="Oliveira U."/>
            <person name="Santos F.R."/>
            <person name="Vidigal T.H.D.A."/>
            <person name="Brescovit A.D."/>
            <person name="Santos A.J."/>
        </authorList>
    </citation>
    <scope>NUCLEOTIDE SEQUENCE</scope>
    <source>
        <tissue evidence="1">Shoot tissue taken approximately 20 cm above the soil surface</tissue>
    </source>
</reference>